<evidence type="ECO:0000256" key="4">
    <source>
        <dbReference type="ARBA" id="ARBA00022692"/>
    </source>
</evidence>
<comment type="similarity">
    <text evidence="2 11">Belongs to the mitochondrial carrier (TC 2.A.29) family.</text>
</comment>
<feature type="repeat" description="Solcar" evidence="10">
    <location>
        <begin position="15"/>
        <end position="105"/>
    </location>
</feature>
<evidence type="ECO:0000256" key="6">
    <source>
        <dbReference type="ARBA" id="ARBA00022792"/>
    </source>
</evidence>
<keyword evidence="4 10" id="KW-0812">Transmembrane</keyword>
<organism evidence="12 13">
    <name type="scientific">Basidiobolus ranarum</name>
    <dbReference type="NCBI Taxonomy" id="34480"/>
    <lineage>
        <taxon>Eukaryota</taxon>
        <taxon>Fungi</taxon>
        <taxon>Fungi incertae sedis</taxon>
        <taxon>Zoopagomycota</taxon>
        <taxon>Entomophthoromycotina</taxon>
        <taxon>Basidiobolomycetes</taxon>
        <taxon>Basidiobolales</taxon>
        <taxon>Basidiobolaceae</taxon>
        <taxon>Basidiobolus</taxon>
    </lineage>
</organism>
<dbReference type="Gene3D" id="1.50.40.10">
    <property type="entry name" value="Mitochondrial carrier domain"/>
    <property type="match status" value="1"/>
</dbReference>
<feature type="repeat" description="Solcar" evidence="10">
    <location>
        <begin position="218"/>
        <end position="309"/>
    </location>
</feature>
<dbReference type="SUPFAM" id="SSF103506">
    <property type="entry name" value="Mitochondrial carrier"/>
    <property type="match status" value="1"/>
</dbReference>
<comment type="caution">
    <text evidence="12">The sequence shown here is derived from an EMBL/GenBank/DDBJ whole genome shotgun (WGS) entry which is preliminary data.</text>
</comment>
<accession>A0ABR2VYD9</accession>
<keyword evidence="13" id="KW-1185">Reference proteome</keyword>
<comment type="subcellular location">
    <subcellularLocation>
        <location evidence="1">Mitochondrion inner membrane</location>
        <topology evidence="1">Multi-pass membrane protein</topology>
    </subcellularLocation>
</comment>
<evidence type="ECO:0000256" key="7">
    <source>
        <dbReference type="ARBA" id="ARBA00022989"/>
    </source>
</evidence>
<keyword evidence="7" id="KW-1133">Transmembrane helix</keyword>
<keyword evidence="5" id="KW-0677">Repeat</keyword>
<protein>
    <submittedName>
        <fullName evidence="12">Uncharacterized protein</fullName>
    </submittedName>
</protein>
<evidence type="ECO:0000256" key="8">
    <source>
        <dbReference type="ARBA" id="ARBA00023128"/>
    </source>
</evidence>
<evidence type="ECO:0000313" key="13">
    <source>
        <dbReference type="Proteomes" id="UP001479436"/>
    </source>
</evidence>
<feature type="repeat" description="Solcar" evidence="10">
    <location>
        <begin position="115"/>
        <end position="210"/>
    </location>
</feature>
<dbReference type="PANTHER" id="PTHR45928:SF1">
    <property type="entry name" value="RE38146P"/>
    <property type="match status" value="1"/>
</dbReference>
<keyword evidence="8" id="KW-0496">Mitochondrion</keyword>
<keyword evidence="3 11" id="KW-0813">Transport</keyword>
<dbReference type="PANTHER" id="PTHR45928">
    <property type="entry name" value="RE38146P"/>
    <property type="match status" value="1"/>
</dbReference>
<name>A0ABR2VYD9_9FUNG</name>
<dbReference type="InterPro" id="IPR018108">
    <property type="entry name" value="MCP_transmembrane"/>
</dbReference>
<reference evidence="12 13" key="1">
    <citation type="submission" date="2023-04" db="EMBL/GenBank/DDBJ databases">
        <title>Genome of Basidiobolus ranarum AG-B5.</title>
        <authorList>
            <person name="Stajich J.E."/>
            <person name="Carter-House D."/>
            <person name="Gryganskyi A."/>
        </authorList>
    </citation>
    <scope>NUCLEOTIDE SEQUENCE [LARGE SCALE GENOMIC DNA]</scope>
    <source>
        <strain evidence="12 13">AG-B5</strain>
    </source>
</reference>
<dbReference type="PROSITE" id="PS50920">
    <property type="entry name" value="SOLCAR"/>
    <property type="match status" value="3"/>
</dbReference>
<evidence type="ECO:0000256" key="9">
    <source>
        <dbReference type="ARBA" id="ARBA00023136"/>
    </source>
</evidence>
<evidence type="ECO:0000256" key="3">
    <source>
        <dbReference type="ARBA" id="ARBA00022448"/>
    </source>
</evidence>
<evidence type="ECO:0000256" key="11">
    <source>
        <dbReference type="RuleBase" id="RU000488"/>
    </source>
</evidence>
<keyword evidence="6" id="KW-0999">Mitochondrion inner membrane</keyword>
<keyword evidence="9 10" id="KW-0472">Membrane</keyword>
<proteinExistence type="inferred from homology"/>
<dbReference type="InterPro" id="IPR023395">
    <property type="entry name" value="MCP_dom_sf"/>
</dbReference>
<dbReference type="Pfam" id="PF00153">
    <property type="entry name" value="Mito_carr"/>
    <property type="match status" value="3"/>
</dbReference>
<gene>
    <name evidence="12" type="ORF">K7432_008557</name>
</gene>
<evidence type="ECO:0000256" key="10">
    <source>
        <dbReference type="PROSITE-ProRule" id="PRU00282"/>
    </source>
</evidence>
<sequence>MSNSRNANGGPQRQLSLTESATISAISPAVAVFLTNPFDVAKVRMQLQGEGVAGQKIYKNSFDCMWKLWSNEGFQALYKGITPAVYREGSKNIFRIGMFDPLLNAVHDPNSGVTAPTWKRVVVGSLCGAMGAVSCNPFELAKTRLQSAVKITGAAHVGYQHGYSGLNDALISVIKRDGFLGLYRGSMMSMARSLVGSGANMSTYSLSKEYMLRNGFQDSAWVDIVCGFYSAFWSVLCMNPIDTLRTRLYNQPTSQNGAGLLYANGFDAFKKVTSSEGYGALYKGFVSHFLRIGPHFALSFCFVGILRRAIFTYKDSKEGLVTATTLF</sequence>
<dbReference type="EMBL" id="JASJQH010007356">
    <property type="protein sequence ID" value="KAK9710234.1"/>
    <property type="molecule type" value="Genomic_DNA"/>
</dbReference>
<dbReference type="Proteomes" id="UP001479436">
    <property type="component" value="Unassembled WGS sequence"/>
</dbReference>
<evidence type="ECO:0000256" key="2">
    <source>
        <dbReference type="ARBA" id="ARBA00006375"/>
    </source>
</evidence>
<evidence type="ECO:0000256" key="5">
    <source>
        <dbReference type="ARBA" id="ARBA00022737"/>
    </source>
</evidence>
<evidence type="ECO:0000256" key="1">
    <source>
        <dbReference type="ARBA" id="ARBA00004448"/>
    </source>
</evidence>
<dbReference type="InterPro" id="IPR051508">
    <property type="entry name" value="Mito_Carrier_Antiporter"/>
</dbReference>
<evidence type="ECO:0000313" key="12">
    <source>
        <dbReference type="EMBL" id="KAK9710234.1"/>
    </source>
</evidence>